<keyword evidence="3" id="KW-1185">Reference proteome</keyword>
<evidence type="ECO:0000313" key="3">
    <source>
        <dbReference type="Proteomes" id="UP001418796"/>
    </source>
</evidence>
<comment type="caution">
    <text evidence="2">The sequence shown here is derived from an EMBL/GenBank/DDBJ whole genome shotgun (WGS) entry which is preliminary data.</text>
</comment>
<evidence type="ECO:0000313" key="2">
    <source>
        <dbReference type="EMBL" id="MEN0643143.1"/>
    </source>
</evidence>
<feature type="transmembrane region" description="Helical" evidence="1">
    <location>
        <begin position="6"/>
        <end position="23"/>
    </location>
</feature>
<protein>
    <recommendedName>
        <fullName evidence="4">DUF2802 domain-containing protein</fullName>
    </recommendedName>
</protein>
<reference evidence="2 3" key="1">
    <citation type="submission" date="2024-03" db="EMBL/GenBank/DDBJ databases">
        <title>Bacilli Hybrid Assemblies.</title>
        <authorList>
            <person name="Kovac J."/>
        </authorList>
    </citation>
    <scope>NUCLEOTIDE SEQUENCE [LARGE SCALE GENOMIC DNA]</scope>
    <source>
        <strain evidence="2 3">FSL R7-0666</strain>
    </source>
</reference>
<accession>A0ABU9VIT7</accession>
<keyword evidence="1" id="KW-0472">Membrane</keyword>
<dbReference type="RefSeq" id="WP_246483147.1">
    <property type="nucleotide sequence ID" value="NZ_JAEUZA010000001.1"/>
</dbReference>
<sequence>MTMEWTLAILLGVAVLLILLSFFRKERNSKYEQQIENMSISFMQEIYQLKKQIRTLELDAEIVAQHTPLATRSETQVQIMRDVLDLHKRGYSNEGIASETGLNTMEVDQVLAPFLDRPEEGKRVYTHG</sequence>
<evidence type="ECO:0008006" key="4">
    <source>
        <dbReference type="Google" id="ProtNLM"/>
    </source>
</evidence>
<dbReference type="EMBL" id="JBCITK010000001">
    <property type="protein sequence ID" value="MEN0643143.1"/>
    <property type="molecule type" value="Genomic_DNA"/>
</dbReference>
<name>A0ABU9VIT7_9BACI</name>
<organism evidence="2 3">
    <name type="scientific">Alkalicoccobacillus gibsonii</name>
    <dbReference type="NCBI Taxonomy" id="79881"/>
    <lineage>
        <taxon>Bacteria</taxon>
        <taxon>Bacillati</taxon>
        <taxon>Bacillota</taxon>
        <taxon>Bacilli</taxon>
        <taxon>Bacillales</taxon>
        <taxon>Bacillaceae</taxon>
        <taxon>Alkalicoccobacillus</taxon>
    </lineage>
</organism>
<keyword evidence="1" id="KW-1133">Transmembrane helix</keyword>
<dbReference type="Proteomes" id="UP001418796">
    <property type="component" value="Unassembled WGS sequence"/>
</dbReference>
<evidence type="ECO:0000256" key="1">
    <source>
        <dbReference type="SAM" id="Phobius"/>
    </source>
</evidence>
<keyword evidence="1" id="KW-0812">Transmembrane</keyword>
<gene>
    <name evidence="2" type="ORF">MKY91_08310</name>
</gene>
<proteinExistence type="predicted"/>